<feature type="domain" description="ARG and Rhodanese-Phosphatase-superfamily-associated" evidence="1">
    <location>
        <begin position="6"/>
        <end position="244"/>
    </location>
</feature>
<dbReference type="Pfam" id="PF20208">
    <property type="entry name" value="ARPP-1"/>
    <property type="match status" value="1"/>
</dbReference>
<accession>A0ABW1IZ71</accession>
<dbReference type="InterPro" id="IPR046699">
    <property type="entry name" value="ARPP-1"/>
</dbReference>
<protein>
    <submittedName>
        <fullName evidence="2">ARPP-1 family domain-containing protein</fullName>
    </submittedName>
</protein>
<proteinExistence type="predicted"/>
<evidence type="ECO:0000313" key="2">
    <source>
        <dbReference type="EMBL" id="MFC5993505.1"/>
    </source>
</evidence>
<reference evidence="3" key="1">
    <citation type="journal article" date="2019" name="Int. J. Syst. Evol. Microbiol.">
        <title>The Global Catalogue of Microorganisms (GCM) 10K type strain sequencing project: providing services to taxonomists for standard genome sequencing and annotation.</title>
        <authorList>
            <consortium name="The Broad Institute Genomics Platform"/>
            <consortium name="The Broad Institute Genome Sequencing Center for Infectious Disease"/>
            <person name="Wu L."/>
            <person name="Ma J."/>
        </authorList>
    </citation>
    <scope>NUCLEOTIDE SEQUENCE [LARGE SCALE GENOMIC DNA]</scope>
    <source>
        <strain evidence="3">CCM 8391</strain>
    </source>
</reference>
<sequence length="262" mass="28509">MEQADMHLGRPVVRAGLTLFPVFNGRAVATRGYDVHSPSVDVRERPDGPLVTELVMTNSGTRPALVLEGELLEGGWQHRVVARSAVVEPGVATVLEVRCVEQRRWQGGHRHERGGRCAPVSVRAAGDQGQVWERVGRYGTSSTGSLLETARGREEAAAALVRDLRPRAFQSGVLIGIGGQPVLVEVFDSPRTLAQVWGRLVHAAAIDAVGAPAVETPGRRARRFVQRVERRYPAYARVAVLGWRGRAIHTVAVNPRHELVTA</sequence>
<dbReference type="Proteomes" id="UP001596302">
    <property type="component" value="Unassembled WGS sequence"/>
</dbReference>
<evidence type="ECO:0000313" key="3">
    <source>
        <dbReference type="Proteomes" id="UP001596302"/>
    </source>
</evidence>
<gene>
    <name evidence="2" type="ORF">ACFQE5_04655</name>
</gene>
<evidence type="ECO:0000259" key="1">
    <source>
        <dbReference type="Pfam" id="PF20208"/>
    </source>
</evidence>
<name>A0ABW1IZ71_9PSEU</name>
<organism evidence="2 3">
    <name type="scientific">Pseudonocardia hispaniensis</name>
    <dbReference type="NCBI Taxonomy" id="904933"/>
    <lineage>
        <taxon>Bacteria</taxon>
        <taxon>Bacillati</taxon>
        <taxon>Actinomycetota</taxon>
        <taxon>Actinomycetes</taxon>
        <taxon>Pseudonocardiales</taxon>
        <taxon>Pseudonocardiaceae</taxon>
        <taxon>Pseudonocardia</taxon>
    </lineage>
</organism>
<comment type="caution">
    <text evidence="2">The sequence shown here is derived from an EMBL/GenBank/DDBJ whole genome shotgun (WGS) entry which is preliminary data.</text>
</comment>
<keyword evidence="3" id="KW-1185">Reference proteome</keyword>
<dbReference type="EMBL" id="JBHSQW010000009">
    <property type="protein sequence ID" value="MFC5993505.1"/>
    <property type="molecule type" value="Genomic_DNA"/>
</dbReference>
<dbReference type="RefSeq" id="WP_379583132.1">
    <property type="nucleotide sequence ID" value="NZ_JBHSQW010000009.1"/>
</dbReference>